<organism evidence="1 2">
    <name type="scientific">Paenibacillus agricola</name>
    <dbReference type="NCBI Taxonomy" id="2716264"/>
    <lineage>
        <taxon>Bacteria</taxon>
        <taxon>Bacillati</taxon>
        <taxon>Bacillota</taxon>
        <taxon>Bacilli</taxon>
        <taxon>Bacillales</taxon>
        <taxon>Paenibacillaceae</taxon>
        <taxon>Paenibacillus</taxon>
    </lineage>
</organism>
<dbReference type="EMBL" id="JAAOIW010000024">
    <property type="protein sequence ID" value="NHN34983.1"/>
    <property type="molecule type" value="Genomic_DNA"/>
</dbReference>
<name>A0ABX0JHD9_9BACL</name>
<dbReference type="RefSeq" id="WP_166156947.1">
    <property type="nucleotide sequence ID" value="NZ_JAAOIW010000024.1"/>
</dbReference>
<evidence type="ECO:0000313" key="2">
    <source>
        <dbReference type="Proteomes" id="UP001165962"/>
    </source>
</evidence>
<protein>
    <submittedName>
        <fullName evidence="1">Uncharacterized protein</fullName>
    </submittedName>
</protein>
<reference evidence="1" key="1">
    <citation type="submission" date="2020-03" db="EMBL/GenBank/DDBJ databases">
        <title>Draft sequencing of Paenibacilllus sp. S3N08.</title>
        <authorList>
            <person name="Kim D.-U."/>
        </authorList>
    </citation>
    <scope>NUCLEOTIDE SEQUENCE</scope>
    <source>
        <strain evidence="1">S3N08</strain>
    </source>
</reference>
<sequence length="59" mass="6717">MTTRKQWSLAGTWTFATDPKDQGDKGSWYDQEQGLPAGYEVQFPIYGKETEGNWSIIMA</sequence>
<dbReference type="Proteomes" id="UP001165962">
    <property type="component" value="Unassembled WGS sequence"/>
</dbReference>
<proteinExistence type="predicted"/>
<evidence type="ECO:0000313" key="1">
    <source>
        <dbReference type="EMBL" id="NHN34983.1"/>
    </source>
</evidence>
<accession>A0ABX0JHD9</accession>
<keyword evidence="2" id="KW-1185">Reference proteome</keyword>
<gene>
    <name evidence="1" type="ORF">G9U52_35180</name>
</gene>
<comment type="caution">
    <text evidence="1">The sequence shown here is derived from an EMBL/GenBank/DDBJ whole genome shotgun (WGS) entry which is preliminary data.</text>
</comment>